<evidence type="ECO:0000313" key="3">
    <source>
        <dbReference type="Proteomes" id="UP001234178"/>
    </source>
</evidence>
<dbReference type="Proteomes" id="UP001234178">
    <property type="component" value="Unassembled WGS sequence"/>
</dbReference>
<gene>
    <name evidence="2" type="ORF">OUZ56_011691</name>
</gene>
<protein>
    <submittedName>
        <fullName evidence="2">Uncharacterized protein</fullName>
    </submittedName>
</protein>
<feature type="region of interest" description="Disordered" evidence="1">
    <location>
        <begin position="25"/>
        <end position="47"/>
    </location>
</feature>
<comment type="caution">
    <text evidence="2">The sequence shown here is derived from an EMBL/GenBank/DDBJ whole genome shotgun (WGS) entry which is preliminary data.</text>
</comment>
<name>A0ABQ9Z119_9CRUS</name>
<dbReference type="EMBL" id="JAOYFB010000002">
    <property type="protein sequence ID" value="KAK4006536.1"/>
    <property type="molecule type" value="Genomic_DNA"/>
</dbReference>
<sequence>MIEIIDLNPKFGSRLRSKWSCSIERESDEAGKNGTSSCGKNSSPKNKESIPYVVYVPPKYYQKESVYLNL</sequence>
<keyword evidence="3" id="KW-1185">Reference proteome</keyword>
<organism evidence="2 3">
    <name type="scientific">Daphnia magna</name>
    <dbReference type="NCBI Taxonomy" id="35525"/>
    <lineage>
        <taxon>Eukaryota</taxon>
        <taxon>Metazoa</taxon>
        <taxon>Ecdysozoa</taxon>
        <taxon>Arthropoda</taxon>
        <taxon>Crustacea</taxon>
        <taxon>Branchiopoda</taxon>
        <taxon>Diplostraca</taxon>
        <taxon>Cladocera</taxon>
        <taxon>Anomopoda</taxon>
        <taxon>Daphniidae</taxon>
        <taxon>Daphnia</taxon>
    </lineage>
</organism>
<reference evidence="2 3" key="1">
    <citation type="journal article" date="2023" name="Nucleic Acids Res.">
        <title>The hologenome of Daphnia magna reveals possible DNA methylation and microbiome-mediated evolution of the host genome.</title>
        <authorList>
            <person name="Chaturvedi A."/>
            <person name="Li X."/>
            <person name="Dhandapani V."/>
            <person name="Marshall H."/>
            <person name="Kissane S."/>
            <person name="Cuenca-Cambronero M."/>
            <person name="Asole G."/>
            <person name="Calvet F."/>
            <person name="Ruiz-Romero M."/>
            <person name="Marangio P."/>
            <person name="Guigo R."/>
            <person name="Rago D."/>
            <person name="Mirbahai L."/>
            <person name="Eastwood N."/>
            <person name="Colbourne J.K."/>
            <person name="Zhou J."/>
            <person name="Mallon E."/>
            <person name="Orsini L."/>
        </authorList>
    </citation>
    <scope>NUCLEOTIDE SEQUENCE [LARGE SCALE GENOMIC DNA]</scope>
    <source>
        <strain evidence="2">LRV0_1</strain>
    </source>
</reference>
<proteinExistence type="predicted"/>
<accession>A0ABQ9Z119</accession>
<evidence type="ECO:0000256" key="1">
    <source>
        <dbReference type="SAM" id="MobiDB-lite"/>
    </source>
</evidence>
<feature type="compositionally biased region" description="Polar residues" evidence="1">
    <location>
        <begin position="33"/>
        <end position="44"/>
    </location>
</feature>
<evidence type="ECO:0000313" key="2">
    <source>
        <dbReference type="EMBL" id="KAK4006536.1"/>
    </source>
</evidence>